<accession>A0A834W3B9</accession>
<comment type="caution">
    <text evidence="1">The sequence shown here is derived from an EMBL/GenBank/DDBJ whole genome shotgun (WGS) entry which is preliminary data.</text>
</comment>
<name>A0A834W3B9_9FABA</name>
<sequence length="99" mass="11195">MLASSVRVVSGVDSFYRRCAVDSFCRRQARVAVGSFRRREAREGLSKVLMLIKLLGESGVPIGATIHPEDVPQDLYRDQPWGKDPIDGKRWIYKVNDDS</sequence>
<keyword evidence="2" id="KW-1185">Reference proteome</keyword>
<organism evidence="1 2">
    <name type="scientific">Senna tora</name>
    <dbReference type="NCBI Taxonomy" id="362788"/>
    <lineage>
        <taxon>Eukaryota</taxon>
        <taxon>Viridiplantae</taxon>
        <taxon>Streptophyta</taxon>
        <taxon>Embryophyta</taxon>
        <taxon>Tracheophyta</taxon>
        <taxon>Spermatophyta</taxon>
        <taxon>Magnoliopsida</taxon>
        <taxon>eudicotyledons</taxon>
        <taxon>Gunneridae</taxon>
        <taxon>Pentapetalae</taxon>
        <taxon>rosids</taxon>
        <taxon>fabids</taxon>
        <taxon>Fabales</taxon>
        <taxon>Fabaceae</taxon>
        <taxon>Caesalpinioideae</taxon>
        <taxon>Cassia clade</taxon>
        <taxon>Senna</taxon>
    </lineage>
</organism>
<dbReference type="AlphaFoldDB" id="A0A834W3B9"/>
<dbReference type="Proteomes" id="UP000634136">
    <property type="component" value="Unassembled WGS sequence"/>
</dbReference>
<protein>
    <submittedName>
        <fullName evidence="1">Uncharacterized protein</fullName>
    </submittedName>
</protein>
<evidence type="ECO:0000313" key="1">
    <source>
        <dbReference type="EMBL" id="KAF7807952.1"/>
    </source>
</evidence>
<proteinExistence type="predicted"/>
<evidence type="ECO:0000313" key="2">
    <source>
        <dbReference type="Proteomes" id="UP000634136"/>
    </source>
</evidence>
<gene>
    <name evidence="1" type="ORF">G2W53_040113</name>
</gene>
<reference evidence="1" key="1">
    <citation type="submission" date="2020-09" db="EMBL/GenBank/DDBJ databases">
        <title>Genome-Enabled Discovery of Anthraquinone Biosynthesis in Senna tora.</title>
        <authorList>
            <person name="Kang S.-H."/>
            <person name="Pandey R.P."/>
            <person name="Lee C.-M."/>
            <person name="Sim J.-S."/>
            <person name="Jeong J.-T."/>
            <person name="Choi B.-S."/>
            <person name="Jung M."/>
            <person name="Ginzburg D."/>
            <person name="Zhao K."/>
            <person name="Won S.Y."/>
            <person name="Oh T.-J."/>
            <person name="Yu Y."/>
            <person name="Kim N.-H."/>
            <person name="Lee O.R."/>
            <person name="Lee T.-H."/>
            <person name="Bashyal P."/>
            <person name="Kim T.-S."/>
            <person name="Lee W.-H."/>
            <person name="Kawkins C."/>
            <person name="Kim C.-K."/>
            <person name="Kim J.S."/>
            <person name="Ahn B.O."/>
            <person name="Rhee S.Y."/>
            <person name="Sohng J.K."/>
        </authorList>
    </citation>
    <scope>NUCLEOTIDE SEQUENCE</scope>
    <source>
        <tissue evidence="1">Leaf</tissue>
    </source>
</reference>
<dbReference type="EMBL" id="JAAIUW010000012">
    <property type="protein sequence ID" value="KAF7807952.1"/>
    <property type="molecule type" value="Genomic_DNA"/>
</dbReference>